<comment type="caution">
    <text evidence="4">The sequence shown here is derived from an EMBL/GenBank/DDBJ whole genome shotgun (WGS) entry which is preliminary data.</text>
</comment>
<evidence type="ECO:0000256" key="2">
    <source>
        <dbReference type="SAM" id="MobiDB-lite"/>
    </source>
</evidence>
<dbReference type="SUPFAM" id="SSF52540">
    <property type="entry name" value="P-loop containing nucleoside triphosphate hydrolases"/>
    <property type="match status" value="1"/>
</dbReference>
<dbReference type="PANTHER" id="PTHR10039:SF11">
    <property type="entry name" value="NACHT DOMAIN PROTEIN (AFU_ORTHOLOGUE AFUA_1G01490)"/>
    <property type="match status" value="1"/>
</dbReference>
<evidence type="ECO:0000313" key="4">
    <source>
        <dbReference type="EMBL" id="CAF9942846.1"/>
    </source>
</evidence>
<dbReference type="EMBL" id="CAJPDR010000822">
    <property type="protein sequence ID" value="CAF9942846.1"/>
    <property type="molecule type" value="Genomic_DNA"/>
</dbReference>
<name>A0A8H3J8K4_9LECA</name>
<evidence type="ECO:0000313" key="5">
    <source>
        <dbReference type="Proteomes" id="UP000664203"/>
    </source>
</evidence>
<evidence type="ECO:0000259" key="3">
    <source>
        <dbReference type="Pfam" id="PF24883"/>
    </source>
</evidence>
<dbReference type="Gene3D" id="1.25.40.10">
    <property type="entry name" value="Tetratricopeptide repeat domain"/>
    <property type="match status" value="3"/>
</dbReference>
<dbReference type="PANTHER" id="PTHR10039">
    <property type="entry name" value="AMELOGENIN"/>
    <property type="match status" value="1"/>
</dbReference>
<feature type="compositionally biased region" description="Basic and acidic residues" evidence="2">
    <location>
        <begin position="12"/>
        <end position="22"/>
    </location>
</feature>
<feature type="domain" description="Nephrocystin 3-like N-terminal" evidence="3">
    <location>
        <begin position="329"/>
        <end position="497"/>
    </location>
</feature>
<feature type="region of interest" description="Disordered" evidence="2">
    <location>
        <begin position="1"/>
        <end position="24"/>
    </location>
</feature>
<keyword evidence="5" id="KW-1185">Reference proteome</keyword>
<accession>A0A8H3J8K4</accession>
<proteinExistence type="predicted"/>
<feature type="region of interest" description="Disordered" evidence="2">
    <location>
        <begin position="2118"/>
        <end position="2155"/>
    </location>
</feature>
<gene>
    <name evidence="4" type="ORF">ALECFALPRED_010149</name>
</gene>
<feature type="region of interest" description="Disordered" evidence="2">
    <location>
        <begin position="46"/>
        <end position="78"/>
    </location>
</feature>
<dbReference type="InterPro" id="IPR011990">
    <property type="entry name" value="TPR-like_helical_dom_sf"/>
</dbReference>
<dbReference type="Proteomes" id="UP000664203">
    <property type="component" value="Unassembled WGS sequence"/>
</dbReference>
<dbReference type="OrthoDB" id="2546325at2759"/>
<sequence>MTNDAPAVNGSQDHDNNNDGDKPAVIAKEPMASKPMVYEPLPVKKRNGLTNGNTNHTSHDVAQRSQAHVSMSKGRGESSVTFSKDQQITVLQETVITTRRKFVAEFDDVDDAAIHSLTIEGFLQFIERQRLTYMPHRGSRWDKVLKWAEFFALQTSSYSDAVKGFVRDSDQATKLIWAAACALLELGPGNAQALEKTFAVFYELGLSISVLLRHDKLLHANEHIRVEVGQAFNDLLMLVRDVSIYYYAQVNAISAGQVSLDFNSTFGGHIEAFHNRKSQITDAMWRYKLGDDASMDVETLRAWLRPHDRNLQMLVKNRLHAPGHRDEYTCEWFQRHLLDFSRSEEDGLEIVGPAGCGKSVLSRWINERLQRPLGKRTYETLFLTIEADFPSETSSVAVAKRLLLQLLEKNVGDETLFQDLAQAYENSLSRDTSNSENSLWESLKKGLRRYATKHPLFVIMDGLDEAQGGEQNRKQINNHIGALAAKHTNIQTIILSRDAAPKPTQGKIQTFKITHDHTLEDLRHVAAHALHGDVHYQGQSEHAREKVVGDLIQAANSNFLGLLLTIKFLRQEKSQEGFTKAVKAAKDAPKSLDELIKKLVDSLDFSRSDTNHLLSWMLVAERPFTITEVKDLLQIDDLQKHSVDRKTDIKEDIKASLGALVILDNGFFRFRHPAIRAHILNLQKEGKKVMSYKAAQDHLTVRLLAYCRFNLTNSRDPALEMMAKTEVNELFDSHRLLEYAVRYWILHFHASQMYTGADNFKLSADLKAVFPNSTQLALLEWTCWESLVEPIKTHELARRVRQDVFTEKHESVLQSLIICGSLYQKWSKTTEASMCYYRASHIGQGILRENHTVTIGCTTTFLTITETIKTTTRTELATCKEGMLKYIINAYTHQHGKTHDLVIHFYKMLAQLYIDIREEHHAEAVWRELREIIITRYGKGSEEETSISEQLTIVLKKGDKKIDVVEYESGIFDIAKDLEVWDIRRIQLTIELAVSYEARGEYFLAEELYITLWSRLTEQCHHSHHHHGVEVHIHTIDIVLEYVRFLQRRHRHEEASNVLICIWTEYEEYDFESETIFLRLKVVGELMRAVSLLSVAVSVFKKCWGWFSSHGKHEHTESCEVLISETMTEMISTTTTTALSTTSTTKTSTATVMKEAFESTMSRATVTSETISVCKSLIAYHMKMEQWSQCIEVTKRSLLLVWKTIISGRGTIALPKDFGSEAIDIATSLAICHHRSQHFHEAEQIYVRIYRACRNSCHVHDERLTRSCTMLVQFYEEHLHWNKMIEIYRELLVDYRKHLGSSHPLTIKTLYILGTLCADHGHGHAHEYYEEIIATLNHGSEVCHHNALDAMFFMCRYYYEGGHWHKLQAICRTLWLTWKDQHQGYKNFSAEFIEILYLRYRYVLEHHIHCEYSVLRDLTVEYRNVCIKIFGASATVTIKASIELAQIYMKSEKHIHEAMSIYEEVLTLTKTTTTQISETTITTIKESLTKAYVKACSHSSVSNTTIERAIKVVLERFNSLKVTFGCSHTETLTVLRELVLLYMKLESHSVVVRMLLETTIEIIKKEKHSKTLHDAAKTMGSIYIACGMIDQGHEMIHEMRLQIITGSASSDKSSFKLDKSIGKVCYVFLVTFEQIIRGQMTISYSEIMADLLTETILYESFTRSINDKSHTEVILARAANLRAFLISRKRKVQIKVLEHQAHEFFVKKWGSIVKVRSDISLIFCCSLLEELGRYDSHNVKIGHSACISSVAKVQSLLGEDRTQQAYEVALCALNFINQQRGYHQLQNVGYGFRLSALMAGRGLEKPLKSGIDPKVRTDMTELSRKIIHEVLQACKDSKIDFVRFQLRELNDLVGLLGEQQNYVDLEWLLNLLWSSREVQKNWTSTTIISIGRRYVQATYANKDHHARAIRLCEDICYNLRRVWGSLDPKTLEMSELLSQLYTSEGHYREAMGVHENILRLVVDGDDGDDRTVDTMESKRVKTHVEWLKQCYLRLQGWDKSAATYKGLVDAIIHMEEYRHKPEWQGVQGTDHWDKRERASETVGRFVAPKEWEFEDPETAKKHGNGQEPVLHKRSGMGMKRATSNWGMSYSRYASNGDHGEDHGNGNGIQKSEAAKPLILDGDDDGYESAAEEVDGQQNGNGKPQMFVRGADGVCA</sequence>
<keyword evidence="1" id="KW-0677">Repeat</keyword>
<dbReference type="Pfam" id="PF24883">
    <property type="entry name" value="NPHP3_N"/>
    <property type="match status" value="1"/>
</dbReference>
<protein>
    <recommendedName>
        <fullName evidence="3">Nephrocystin 3-like N-terminal domain-containing protein</fullName>
    </recommendedName>
</protein>
<dbReference type="InterPro" id="IPR027417">
    <property type="entry name" value="P-loop_NTPase"/>
</dbReference>
<organism evidence="4 5">
    <name type="scientific">Alectoria fallacina</name>
    <dbReference type="NCBI Taxonomy" id="1903189"/>
    <lineage>
        <taxon>Eukaryota</taxon>
        <taxon>Fungi</taxon>
        <taxon>Dikarya</taxon>
        <taxon>Ascomycota</taxon>
        <taxon>Pezizomycotina</taxon>
        <taxon>Lecanoromycetes</taxon>
        <taxon>OSLEUM clade</taxon>
        <taxon>Lecanoromycetidae</taxon>
        <taxon>Lecanorales</taxon>
        <taxon>Lecanorineae</taxon>
        <taxon>Parmeliaceae</taxon>
        <taxon>Alectoria</taxon>
    </lineage>
</organism>
<dbReference type="Gene3D" id="3.40.50.300">
    <property type="entry name" value="P-loop containing nucleotide triphosphate hydrolases"/>
    <property type="match status" value="1"/>
</dbReference>
<dbReference type="InterPro" id="IPR056884">
    <property type="entry name" value="NPHP3-like_N"/>
</dbReference>
<evidence type="ECO:0000256" key="1">
    <source>
        <dbReference type="ARBA" id="ARBA00022737"/>
    </source>
</evidence>
<feature type="compositionally biased region" description="Acidic residues" evidence="2">
    <location>
        <begin position="2120"/>
        <end position="2134"/>
    </location>
</feature>
<reference evidence="4" key="1">
    <citation type="submission" date="2021-03" db="EMBL/GenBank/DDBJ databases">
        <authorList>
            <person name="Tagirdzhanova G."/>
        </authorList>
    </citation>
    <scope>NUCLEOTIDE SEQUENCE</scope>
</reference>